<dbReference type="Gene3D" id="3.90.79.10">
    <property type="entry name" value="Nucleoside Triphosphate Pyrophosphohydrolase"/>
    <property type="match status" value="1"/>
</dbReference>
<dbReference type="Proteomes" id="UP000681720">
    <property type="component" value="Unassembled WGS sequence"/>
</dbReference>
<dbReference type="InterPro" id="IPR015797">
    <property type="entry name" value="NUDIX_hydrolase-like_dom_sf"/>
</dbReference>
<name>A0A8S3CM34_9BILA</name>
<evidence type="ECO:0000313" key="1">
    <source>
        <dbReference type="EMBL" id="CAF4933119.1"/>
    </source>
</evidence>
<proteinExistence type="predicted"/>
<organism evidence="1 2">
    <name type="scientific">Rotaria magnacalcarata</name>
    <dbReference type="NCBI Taxonomy" id="392030"/>
    <lineage>
        <taxon>Eukaryota</taxon>
        <taxon>Metazoa</taxon>
        <taxon>Spiralia</taxon>
        <taxon>Gnathifera</taxon>
        <taxon>Rotifera</taxon>
        <taxon>Eurotatoria</taxon>
        <taxon>Bdelloidea</taxon>
        <taxon>Philodinida</taxon>
        <taxon>Philodinidae</taxon>
        <taxon>Rotaria</taxon>
    </lineage>
</organism>
<comment type="caution">
    <text evidence="1">The sequence shown here is derived from an EMBL/GenBank/DDBJ whole genome shotgun (WGS) entry which is preliminary data.</text>
</comment>
<reference evidence="1" key="1">
    <citation type="submission" date="2021-02" db="EMBL/GenBank/DDBJ databases">
        <authorList>
            <person name="Nowell W R."/>
        </authorList>
    </citation>
    <scope>NUCLEOTIDE SEQUENCE</scope>
</reference>
<accession>A0A8S3CM34</accession>
<feature type="non-terminal residue" evidence="1">
    <location>
        <position position="75"/>
    </location>
</feature>
<protein>
    <submittedName>
        <fullName evidence="1">Uncharacterized protein</fullName>
    </submittedName>
</protein>
<dbReference type="SUPFAM" id="SSF55811">
    <property type="entry name" value="Nudix"/>
    <property type="match status" value="1"/>
</dbReference>
<sequence length="75" mass="8926">MESNRSLVENYPRKKAKTKQRDETSFVLILYRLTRQLEFLMIKQKKSGLLSGLWSFIEINTSNDLDQMNEQTRKS</sequence>
<dbReference type="EMBL" id="CAJOBJ010185180">
    <property type="protein sequence ID" value="CAF4933119.1"/>
    <property type="molecule type" value="Genomic_DNA"/>
</dbReference>
<gene>
    <name evidence="1" type="ORF">GIL414_LOCUS53414</name>
</gene>
<dbReference type="AlphaFoldDB" id="A0A8S3CM34"/>
<evidence type="ECO:0000313" key="2">
    <source>
        <dbReference type="Proteomes" id="UP000681720"/>
    </source>
</evidence>